<dbReference type="AlphaFoldDB" id="D2REF0"/>
<reference evidence="1 2" key="1">
    <citation type="journal article" date="2010" name="Stand. Genomic Sci.">
        <title>Complete genome sequence of Archaeoglobus profundus type strain (AV18).</title>
        <authorList>
            <person name="von Jan M."/>
            <person name="Lapidus A."/>
            <person name="Del Rio T.G."/>
            <person name="Copeland A."/>
            <person name="Tice H."/>
            <person name="Cheng J.F."/>
            <person name="Lucas S."/>
            <person name="Chen F."/>
            <person name="Nolan M."/>
            <person name="Goodwin L."/>
            <person name="Han C."/>
            <person name="Pitluck S."/>
            <person name="Liolios K."/>
            <person name="Ivanova N."/>
            <person name="Mavromatis K."/>
            <person name="Ovchinnikova G."/>
            <person name="Chertkov O."/>
            <person name="Pati A."/>
            <person name="Chen A."/>
            <person name="Palaniappan K."/>
            <person name="Land M."/>
            <person name="Hauser L."/>
            <person name="Chang Y.J."/>
            <person name="Jeffries C.D."/>
            <person name="Saunders E."/>
            <person name="Brettin T."/>
            <person name="Detter J.C."/>
            <person name="Chain P."/>
            <person name="Eichinger K."/>
            <person name="Huber H."/>
            <person name="Spring S."/>
            <person name="Rohde M."/>
            <person name="Goker M."/>
            <person name="Wirth R."/>
            <person name="Woyke T."/>
            <person name="Bristow J."/>
            <person name="Eisen J.A."/>
            <person name="Markowitz V."/>
            <person name="Hugenholtz P."/>
            <person name="Kyrpides N.C."/>
            <person name="Klenk H.P."/>
        </authorList>
    </citation>
    <scope>NUCLEOTIDE SEQUENCE [LARGE SCALE GENOMIC DNA]</scope>
    <source>
        <strain evidence="2">DSM 5631 / JCM 9629 / NBRC 100127 / Av18</strain>
    </source>
</reference>
<protein>
    <submittedName>
        <fullName evidence="1">Uncharacterized protein</fullName>
    </submittedName>
</protein>
<accession>D2REF0</accession>
<organism evidence="1 2">
    <name type="scientific">Archaeoglobus profundus (strain DSM 5631 / JCM 9629 / NBRC 100127 / Av18)</name>
    <dbReference type="NCBI Taxonomy" id="572546"/>
    <lineage>
        <taxon>Archaea</taxon>
        <taxon>Methanobacteriati</taxon>
        <taxon>Methanobacteriota</taxon>
        <taxon>Archaeoglobi</taxon>
        <taxon>Archaeoglobales</taxon>
        <taxon>Archaeoglobaceae</taxon>
        <taxon>Archaeoglobus</taxon>
    </lineage>
</organism>
<dbReference type="RefSeq" id="WP_012940830.1">
    <property type="nucleotide sequence ID" value="NC_013741.1"/>
</dbReference>
<keyword evidence="2" id="KW-1185">Reference proteome</keyword>
<dbReference type="HOGENOM" id="CLU_1880952_0_0_2"/>
<gene>
    <name evidence="1" type="ordered locus">Arcpr_1446</name>
</gene>
<dbReference type="KEGG" id="apo:Arcpr_1446"/>
<sequence length="135" mass="15676">MLEDVEKVLKENGFRCFLKGDELVVPFKVDAESDIKLVEFLAYRDGRTVGIIYDAGDVLNRVDLLKEILKIPTKFKVSVGLDDDNDLIFEIWSTRLNKSVESFLGAFFLFTKFVGWLKNQLKREFVKSFELDEQE</sequence>
<dbReference type="Proteomes" id="UP000001901">
    <property type="component" value="Chromosome"/>
</dbReference>
<name>D2REF0_ARCPA</name>
<evidence type="ECO:0000313" key="2">
    <source>
        <dbReference type="Proteomes" id="UP000001901"/>
    </source>
</evidence>
<dbReference type="EMBL" id="CP001857">
    <property type="protein sequence ID" value="ADB58494.1"/>
    <property type="molecule type" value="Genomic_DNA"/>
</dbReference>
<evidence type="ECO:0000313" key="1">
    <source>
        <dbReference type="EMBL" id="ADB58494.1"/>
    </source>
</evidence>
<dbReference type="GeneID" id="8740135"/>
<dbReference type="PaxDb" id="572546-Arcpr_1446"/>
<proteinExistence type="predicted"/>